<dbReference type="AlphaFoldDB" id="A0A1H3IDG2"/>
<dbReference type="EMBL" id="FNOY01000025">
    <property type="protein sequence ID" value="SDY24894.1"/>
    <property type="molecule type" value="Genomic_DNA"/>
</dbReference>
<evidence type="ECO:0000313" key="3">
    <source>
        <dbReference type="Proteomes" id="UP000198640"/>
    </source>
</evidence>
<organism evidence="2 3">
    <name type="scientific">Nitrosomonas halophila</name>
    <dbReference type="NCBI Taxonomy" id="44576"/>
    <lineage>
        <taxon>Bacteria</taxon>
        <taxon>Pseudomonadati</taxon>
        <taxon>Pseudomonadota</taxon>
        <taxon>Betaproteobacteria</taxon>
        <taxon>Nitrosomonadales</taxon>
        <taxon>Nitrosomonadaceae</taxon>
        <taxon>Nitrosomonas</taxon>
    </lineage>
</organism>
<evidence type="ECO:0000313" key="2">
    <source>
        <dbReference type="EMBL" id="SDY24894.1"/>
    </source>
</evidence>
<accession>A0A1H3IDG2</accession>
<gene>
    <name evidence="2" type="ORF">SAMN05421881_102529</name>
</gene>
<sequence length="34" mass="4023">MLNSILMAIMGGVFIIFIYYLAYDAWKDYSKKDK</sequence>
<keyword evidence="1" id="KW-0472">Membrane</keyword>
<reference evidence="2 3" key="1">
    <citation type="submission" date="2016-10" db="EMBL/GenBank/DDBJ databases">
        <authorList>
            <person name="de Groot N.N."/>
        </authorList>
    </citation>
    <scope>NUCLEOTIDE SEQUENCE [LARGE SCALE GENOMIC DNA]</scope>
    <source>
        <strain evidence="2 3">Nm1</strain>
    </source>
</reference>
<keyword evidence="3" id="KW-1185">Reference proteome</keyword>
<keyword evidence="1" id="KW-0812">Transmembrane</keyword>
<keyword evidence="1" id="KW-1133">Transmembrane helix</keyword>
<proteinExistence type="predicted"/>
<dbReference type="Proteomes" id="UP000198640">
    <property type="component" value="Unassembled WGS sequence"/>
</dbReference>
<name>A0A1H3IDG2_9PROT</name>
<feature type="transmembrane region" description="Helical" evidence="1">
    <location>
        <begin position="6"/>
        <end position="26"/>
    </location>
</feature>
<evidence type="ECO:0000256" key="1">
    <source>
        <dbReference type="SAM" id="Phobius"/>
    </source>
</evidence>
<protein>
    <submittedName>
        <fullName evidence="2">Uncharacterized protein</fullName>
    </submittedName>
</protein>